<reference evidence="2 3" key="1">
    <citation type="submission" date="2019-05" db="EMBL/GenBank/DDBJ databases">
        <title>Another draft genome of Portunus trituberculatus and its Hox gene families provides insights of decapod evolution.</title>
        <authorList>
            <person name="Jeong J.-H."/>
            <person name="Song I."/>
            <person name="Kim S."/>
            <person name="Choi T."/>
            <person name="Kim D."/>
            <person name="Ryu S."/>
            <person name="Kim W."/>
        </authorList>
    </citation>
    <scope>NUCLEOTIDE SEQUENCE [LARGE SCALE GENOMIC DNA]</scope>
    <source>
        <tissue evidence="2">Muscle</tissue>
    </source>
</reference>
<keyword evidence="1" id="KW-0732">Signal</keyword>
<organism evidence="2 3">
    <name type="scientific">Portunus trituberculatus</name>
    <name type="common">Swimming crab</name>
    <name type="synonym">Neptunus trituberculatus</name>
    <dbReference type="NCBI Taxonomy" id="210409"/>
    <lineage>
        <taxon>Eukaryota</taxon>
        <taxon>Metazoa</taxon>
        <taxon>Ecdysozoa</taxon>
        <taxon>Arthropoda</taxon>
        <taxon>Crustacea</taxon>
        <taxon>Multicrustacea</taxon>
        <taxon>Malacostraca</taxon>
        <taxon>Eumalacostraca</taxon>
        <taxon>Eucarida</taxon>
        <taxon>Decapoda</taxon>
        <taxon>Pleocyemata</taxon>
        <taxon>Brachyura</taxon>
        <taxon>Eubrachyura</taxon>
        <taxon>Portunoidea</taxon>
        <taxon>Portunidae</taxon>
        <taxon>Portuninae</taxon>
        <taxon>Portunus</taxon>
    </lineage>
</organism>
<name>A0A5B7GJK0_PORTR</name>
<dbReference type="Proteomes" id="UP000324222">
    <property type="component" value="Unassembled WGS sequence"/>
</dbReference>
<sequence>MQGRIFVTLSNIFFLLHISPPPFPIAQPSPFPAPGDVSQQSVKVACFPHAASRHTPRPVSS</sequence>
<gene>
    <name evidence="2" type="ORF">E2C01_051706</name>
</gene>
<evidence type="ECO:0000313" key="2">
    <source>
        <dbReference type="EMBL" id="MPC57719.1"/>
    </source>
</evidence>
<feature type="chain" id="PRO_5023130062" description="Secreted protein" evidence="1">
    <location>
        <begin position="27"/>
        <end position="61"/>
    </location>
</feature>
<protein>
    <recommendedName>
        <fullName evidence="4">Secreted protein</fullName>
    </recommendedName>
</protein>
<dbReference type="EMBL" id="VSRR010015021">
    <property type="protein sequence ID" value="MPC57719.1"/>
    <property type="molecule type" value="Genomic_DNA"/>
</dbReference>
<evidence type="ECO:0000256" key="1">
    <source>
        <dbReference type="SAM" id="SignalP"/>
    </source>
</evidence>
<keyword evidence="3" id="KW-1185">Reference proteome</keyword>
<evidence type="ECO:0000313" key="3">
    <source>
        <dbReference type="Proteomes" id="UP000324222"/>
    </source>
</evidence>
<dbReference type="AlphaFoldDB" id="A0A5B7GJK0"/>
<evidence type="ECO:0008006" key="4">
    <source>
        <dbReference type="Google" id="ProtNLM"/>
    </source>
</evidence>
<comment type="caution">
    <text evidence="2">The sequence shown here is derived from an EMBL/GenBank/DDBJ whole genome shotgun (WGS) entry which is preliminary data.</text>
</comment>
<feature type="signal peptide" evidence="1">
    <location>
        <begin position="1"/>
        <end position="26"/>
    </location>
</feature>
<accession>A0A5B7GJK0</accession>
<proteinExistence type="predicted"/>